<evidence type="ECO:0000313" key="2">
    <source>
        <dbReference type="EMBL" id="KAG2589685.1"/>
    </source>
</evidence>
<name>A0A8T0RX87_PANVG</name>
<evidence type="ECO:0000313" key="3">
    <source>
        <dbReference type="Proteomes" id="UP000823388"/>
    </source>
</evidence>
<organism evidence="2 3">
    <name type="scientific">Panicum virgatum</name>
    <name type="common">Blackwell switchgrass</name>
    <dbReference type="NCBI Taxonomy" id="38727"/>
    <lineage>
        <taxon>Eukaryota</taxon>
        <taxon>Viridiplantae</taxon>
        <taxon>Streptophyta</taxon>
        <taxon>Embryophyta</taxon>
        <taxon>Tracheophyta</taxon>
        <taxon>Spermatophyta</taxon>
        <taxon>Magnoliopsida</taxon>
        <taxon>Liliopsida</taxon>
        <taxon>Poales</taxon>
        <taxon>Poaceae</taxon>
        <taxon>PACMAD clade</taxon>
        <taxon>Panicoideae</taxon>
        <taxon>Panicodae</taxon>
        <taxon>Paniceae</taxon>
        <taxon>Panicinae</taxon>
        <taxon>Panicum</taxon>
        <taxon>Panicum sect. Hiantes</taxon>
    </lineage>
</organism>
<dbReference type="AlphaFoldDB" id="A0A8T0RX87"/>
<evidence type="ECO:0000256" key="1">
    <source>
        <dbReference type="SAM" id="MobiDB-lite"/>
    </source>
</evidence>
<reference evidence="2" key="1">
    <citation type="submission" date="2020-05" db="EMBL/GenBank/DDBJ databases">
        <title>WGS assembly of Panicum virgatum.</title>
        <authorList>
            <person name="Lovell J.T."/>
            <person name="Jenkins J."/>
            <person name="Shu S."/>
            <person name="Juenger T.E."/>
            <person name="Schmutz J."/>
        </authorList>
    </citation>
    <scope>NUCLEOTIDE SEQUENCE</scope>
    <source>
        <strain evidence="2">AP13</strain>
    </source>
</reference>
<dbReference type="EMBL" id="CM029046">
    <property type="protein sequence ID" value="KAG2589685.1"/>
    <property type="molecule type" value="Genomic_DNA"/>
</dbReference>
<comment type="caution">
    <text evidence="2">The sequence shown here is derived from an EMBL/GenBank/DDBJ whole genome shotgun (WGS) entry which is preliminary data.</text>
</comment>
<feature type="region of interest" description="Disordered" evidence="1">
    <location>
        <begin position="1"/>
        <end position="38"/>
    </location>
</feature>
<protein>
    <submittedName>
        <fullName evidence="2">Uncharacterized protein</fullName>
    </submittedName>
</protein>
<proteinExistence type="predicted"/>
<feature type="region of interest" description="Disordered" evidence="1">
    <location>
        <begin position="55"/>
        <end position="100"/>
    </location>
</feature>
<accession>A0A8T0RX87</accession>
<sequence>MRSSGKPLVPQYWPACQSPRRRTKPAIPARTRNSVSHPLALRKLAPATATVDIPAPLQSTFPSSHPSSAPHARPYEVTRAEGLTPTPTAMPPPLQHHRGDAREHNMSTLRPAIISARLHQLASLPLCGLRQRTLPCHEVATNPAPCSLSQISGECSS</sequence>
<gene>
    <name evidence="2" type="ORF">PVAP13_5NG380081</name>
</gene>
<feature type="compositionally biased region" description="Low complexity" evidence="1">
    <location>
        <begin position="62"/>
        <end position="72"/>
    </location>
</feature>
<keyword evidence="3" id="KW-1185">Reference proteome</keyword>
<dbReference type="Proteomes" id="UP000823388">
    <property type="component" value="Chromosome 5N"/>
</dbReference>